<protein>
    <submittedName>
        <fullName evidence="1">Alpha-D-ribose 1-methylphosphonate 5-triphosphate synthase subunit PhnG</fullName>
    </submittedName>
</protein>
<dbReference type="OrthoDB" id="3182891at2"/>
<accession>A0A1G8YTN0</accession>
<evidence type="ECO:0000313" key="1">
    <source>
        <dbReference type="EMBL" id="SDK06212.1"/>
    </source>
</evidence>
<dbReference type="AlphaFoldDB" id="A0A1G8YTN0"/>
<dbReference type="Pfam" id="PF06754">
    <property type="entry name" value="PhnG"/>
    <property type="match status" value="1"/>
</dbReference>
<dbReference type="STRING" id="586411.SAMN05216187_104206"/>
<dbReference type="GO" id="GO:0015716">
    <property type="term" value="P:organic phosphonate transport"/>
    <property type="evidence" value="ECO:0007669"/>
    <property type="project" value="InterPro"/>
</dbReference>
<dbReference type="RefSeq" id="WP_092596631.1">
    <property type="nucleotide sequence ID" value="NZ_FNFI01000004.1"/>
</dbReference>
<sequence length="139" mass="16027">MDRKLWTRVFAKYGRQEAIDFFLKYKEELDFDIISGPSEGLVMVKTREHAKNTLFYMGEVLITETKIRHGSTVGTGLVKGSDNELSQAMAFIDLSIKMEQFTTELHKILETLKNIEANDIAEKTEKILQTKVNFEMMND</sequence>
<name>A0A1G8YTN0_9STAP</name>
<gene>
    <name evidence="1" type="ORF">SAMN05216187_104206</name>
</gene>
<evidence type="ECO:0000313" key="2">
    <source>
        <dbReference type="Proteomes" id="UP000242700"/>
    </source>
</evidence>
<proteinExistence type="predicted"/>
<dbReference type="Proteomes" id="UP000242700">
    <property type="component" value="Unassembled WGS sequence"/>
</dbReference>
<organism evidence="1 2">
    <name type="scientific">Jeotgalicoccus aerolatus</name>
    <dbReference type="NCBI Taxonomy" id="709510"/>
    <lineage>
        <taxon>Bacteria</taxon>
        <taxon>Bacillati</taxon>
        <taxon>Bacillota</taxon>
        <taxon>Bacilli</taxon>
        <taxon>Bacillales</taxon>
        <taxon>Staphylococcaceae</taxon>
        <taxon>Jeotgalicoccus</taxon>
    </lineage>
</organism>
<dbReference type="EMBL" id="FNFI01000004">
    <property type="protein sequence ID" value="SDK06212.1"/>
    <property type="molecule type" value="Genomic_DNA"/>
</dbReference>
<dbReference type="GO" id="GO:0019634">
    <property type="term" value="P:organic phosphonate metabolic process"/>
    <property type="evidence" value="ECO:0007669"/>
    <property type="project" value="InterPro"/>
</dbReference>
<dbReference type="InterPro" id="IPR009609">
    <property type="entry name" value="Phosphonate_metab_PhnG"/>
</dbReference>
<reference evidence="2" key="1">
    <citation type="submission" date="2016-10" db="EMBL/GenBank/DDBJ databases">
        <authorList>
            <person name="Varghese N."/>
            <person name="Submissions S."/>
        </authorList>
    </citation>
    <scope>NUCLEOTIDE SEQUENCE [LARGE SCALE GENOMIC DNA]</scope>
    <source>
        <strain evidence="2">CGMCC 1.8911</strain>
    </source>
</reference>